<accession>A0AAU9VWZ5</accession>
<dbReference type="AlphaFoldDB" id="A0AAU9VWZ5"/>
<feature type="compositionally biased region" description="Polar residues" evidence="2">
    <location>
        <begin position="561"/>
        <end position="578"/>
    </location>
</feature>
<evidence type="ECO:0000256" key="2">
    <source>
        <dbReference type="SAM" id="MobiDB-lite"/>
    </source>
</evidence>
<keyword evidence="4" id="KW-1185">Reference proteome</keyword>
<feature type="region of interest" description="Disordered" evidence="2">
    <location>
        <begin position="60"/>
        <end position="89"/>
    </location>
</feature>
<feature type="non-terminal residue" evidence="3">
    <location>
        <position position="949"/>
    </location>
</feature>
<gene>
    <name evidence="3" type="ORF">PMEA_00017110</name>
</gene>
<evidence type="ECO:0000313" key="3">
    <source>
        <dbReference type="EMBL" id="CAH3036737.1"/>
    </source>
</evidence>
<sequence>MTSLSTTPVDTPTSGHEGVQYQISASSLSILEGGKTKHQIQSMTSLSNKQFDHFEIVLARPNTPEGAQPDRNSPSLVTGRHINRPNQTDPVEVDVVLENSQGIDGAVEHYDATENNGLLEETKQKLESSEKSVLYLTKKLREKESCCQTLRADLFQSRQTLKESRQQCANLKVFSDHLQEENQEDNRRLWLLVARRASDVASEGSRAALEEDNASDRSVSAIFNQLTVFCLEMESDDRRHLDVSPTLKAKLLELLESKKLPLEELAQALYIHDTSPYATVADLVNQYESRNQALTLEKWKFIFKKLHLSKELEDLLAVDQSVMMIGPTAVGEVNCSGSLPAEKSLQGTQPSQDLVEPRGVPLQDKPFLCVNGEFTSYLDFKYPSLKLPVVNPRAREGAIPKTKQPQPPPSTVKPDVGERMLIGAPGSQSDLNLPSMPGEDFGDKCPQSWSLHSPESIESAEWNAADCSILCDSSVQNESQDTGFFSGEGNSCTQTTSSSSTALLYTPATGNEEYQDQNGASTVIPEPGKAKHGIRLLPSLSEDSQMQPGRSRTPAILTTPERAQSKLSPSTPDSSLTNKENDLRAREYQGAIPKRNWYQPSHSTVTHDVRQDSESNLNLPSIQAEDFTGDYPQSSSPPPALIENAARNSASCEIFCDSLLRNENQDTESSSEEGNSLFQMTSLSTTRMDAPASGHEGIQHQNSASATVPEGGKLDHCKITPARPNTPEGAQPGRNSLSLVTGRHNNRPNQTGEEDDRAVEHYDATENNGLLEETKQELESSEKSVLYLTKKLREKESFCQTLRADLFQSRQTLEESRQQYANLRIFSDNLQAENEELRRSLEEQQRLSNRILEENCRFRLLLARQAGGVAFEGSSVAVGEDNASDCSEVEPEADEQPGPFPYHQESGLLHLLEVLNPTVQISHYVTLIAFRKDTNSSLSPKDTDARTDK</sequence>
<dbReference type="Proteomes" id="UP001159428">
    <property type="component" value="Unassembled WGS sequence"/>
</dbReference>
<feature type="coiled-coil region" evidence="1">
    <location>
        <begin position="813"/>
        <end position="854"/>
    </location>
</feature>
<protein>
    <submittedName>
        <fullName evidence="3">Uncharacterized protein</fullName>
    </submittedName>
</protein>
<keyword evidence="1" id="KW-0175">Coiled coil</keyword>
<feature type="compositionally biased region" description="Polar residues" evidence="2">
    <location>
        <begin position="541"/>
        <end position="550"/>
    </location>
</feature>
<name>A0AAU9VWZ5_9CNID</name>
<evidence type="ECO:0000313" key="4">
    <source>
        <dbReference type="Proteomes" id="UP001159428"/>
    </source>
</evidence>
<comment type="caution">
    <text evidence="3">The sequence shown here is derived from an EMBL/GenBank/DDBJ whole genome shotgun (WGS) entry which is preliminary data.</text>
</comment>
<organism evidence="3 4">
    <name type="scientific">Pocillopora meandrina</name>
    <dbReference type="NCBI Taxonomy" id="46732"/>
    <lineage>
        <taxon>Eukaryota</taxon>
        <taxon>Metazoa</taxon>
        <taxon>Cnidaria</taxon>
        <taxon>Anthozoa</taxon>
        <taxon>Hexacorallia</taxon>
        <taxon>Scleractinia</taxon>
        <taxon>Astrocoeniina</taxon>
        <taxon>Pocilloporidae</taxon>
        <taxon>Pocillopora</taxon>
    </lineage>
</organism>
<dbReference type="EMBL" id="CALNXJ010000003">
    <property type="protein sequence ID" value="CAH3036737.1"/>
    <property type="molecule type" value="Genomic_DNA"/>
</dbReference>
<proteinExistence type="predicted"/>
<feature type="region of interest" description="Disordered" evidence="2">
    <location>
        <begin position="539"/>
        <end position="615"/>
    </location>
</feature>
<feature type="region of interest" description="Disordered" evidence="2">
    <location>
        <begin position="881"/>
        <end position="902"/>
    </location>
</feature>
<evidence type="ECO:0000256" key="1">
    <source>
        <dbReference type="SAM" id="Coils"/>
    </source>
</evidence>
<feature type="region of interest" description="Disordered" evidence="2">
    <location>
        <begin position="686"/>
        <end position="760"/>
    </location>
</feature>
<reference evidence="3 4" key="1">
    <citation type="submission" date="2022-05" db="EMBL/GenBank/DDBJ databases">
        <authorList>
            <consortium name="Genoscope - CEA"/>
            <person name="William W."/>
        </authorList>
    </citation>
    <scope>NUCLEOTIDE SEQUENCE [LARGE SCALE GENOMIC DNA]</scope>
</reference>